<name>A0ABQ9GF02_9NEOP</name>
<evidence type="ECO:0000313" key="2">
    <source>
        <dbReference type="Proteomes" id="UP001159363"/>
    </source>
</evidence>
<dbReference type="EMBL" id="JARBHB010000012">
    <property type="protein sequence ID" value="KAJ8870888.1"/>
    <property type="molecule type" value="Genomic_DNA"/>
</dbReference>
<evidence type="ECO:0000313" key="1">
    <source>
        <dbReference type="EMBL" id="KAJ8870888.1"/>
    </source>
</evidence>
<accession>A0ABQ9GF02</accession>
<protein>
    <submittedName>
        <fullName evidence="1">Uncharacterized protein</fullName>
    </submittedName>
</protein>
<proteinExistence type="predicted"/>
<sequence length="149" mass="16160">MRANVTLIAPAPLVSLKCATLLDGQWQEDSNTLELGLQPRNSAGFAGHCDILNKTTLLFLLTTVTEWLTCSPPTTSNRVQSPARPLPDFRPWESCRTMPLVGGFSQGSPVSPTLSFRHCSILTPTNFISSQDLAVKEPPKSLHSVTTAL</sequence>
<organism evidence="1 2">
    <name type="scientific">Dryococelus australis</name>
    <dbReference type="NCBI Taxonomy" id="614101"/>
    <lineage>
        <taxon>Eukaryota</taxon>
        <taxon>Metazoa</taxon>
        <taxon>Ecdysozoa</taxon>
        <taxon>Arthropoda</taxon>
        <taxon>Hexapoda</taxon>
        <taxon>Insecta</taxon>
        <taxon>Pterygota</taxon>
        <taxon>Neoptera</taxon>
        <taxon>Polyneoptera</taxon>
        <taxon>Phasmatodea</taxon>
        <taxon>Verophasmatodea</taxon>
        <taxon>Anareolatae</taxon>
        <taxon>Phasmatidae</taxon>
        <taxon>Eurycanthinae</taxon>
        <taxon>Dryococelus</taxon>
    </lineage>
</organism>
<gene>
    <name evidence="1" type="ORF">PR048_027189</name>
</gene>
<comment type="caution">
    <text evidence="1">The sequence shown here is derived from an EMBL/GenBank/DDBJ whole genome shotgun (WGS) entry which is preliminary data.</text>
</comment>
<reference evidence="1 2" key="1">
    <citation type="submission" date="2023-02" db="EMBL/GenBank/DDBJ databases">
        <title>LHISI_Scaffold_Assembly.</title>
        <authorList>
            <person name="Stuart O.P."/>
            <person name="Cleave R."/>
            <person name="Magrath M.J.L."/>
            <person name="Mikheyev A.S."/>
        </authorList>
    </citation>
    <scope>NUCLEOTIDE SEQUENCE [LARGE SCALE GENOMIC DNA]</scope>
    <source>
        <strain evidence="1">Daus_M_001</strain>
        <tissue evidence="1">Leg muscle</tissue>
    </source>
</reference>
<keyword evidence="2" id="KW-1185">Reference proteome</keyword>
<dbReference type="Proteomes" id="UP001159363">
    <property type="component" value="Chromosome 11"/>
</dbReference>